<accession>A0A381VST6</accession>
<dbReference type="AlphaFoldDB" id="A0A381VST6"/>
<evidence type="ECO:0000313" key="1">
    <source>
        <dbReference type="EMBL" id="SVA43356.1"/>
    </source>
</evidence>
<dbReference type="EMBL" id="UINC01009678">
    <property type="protein sequence ID" value="SVA43356.1"/>
    <property type="molecule type" value="Genomic_DNA"/>
</dbReference>
<gene>
    <name evidence="1" type="ORF">METZ01_LOCUS96210</name>
</gene>
<proteinExistence type="predicted"/>
<evidence type="ECO:0008006" key="2">
    <source>
        <dbReference type="Google" id="ProtNLM"/>
    </source>
</evidence>
<name>A0A381VST6_9ZZZZ</name>
<reference evidence="1" key="1">
    <citation type="submission" date="2018-05" db="EMBL/GenBank/DDBJ databases">
        <authorList>
            <person name="Lanie J.A."/>
            <person name="Ng W.-L."/>
            <person name="Kazmierczak K.M."/>
            <person name="Andrzejewski T.M."/>
            <person name="Davidsen T.M."/>
            <person name="Wayne K.J."/>
            <person name="Tettelin H."/>
            <person name="Glass J.I."/>
            <person name="Rusch D."/>
            <person name="Podicherti R."/>
            <person name="Tsui H.-C.T."/>
            <person name="Winkler M.E."/>
        </authorList>
    </citation>
    <scope>NUCLEOTIDE SEQUENCE</scope>
</reference>
<dbReference type="InterPro" id="IPR036291">
    <property type="entry name" value="NAD(P)-bd_dom_sf"/>
</dbReference>
<dbReference type="SUPFAM" id="SSF51735">
    <property type="entry name" value="NAD(P)-binding Rossmann-fold domains"/>
    <property type="match status" value="1"/>
</dbReference>
<organism evidence="1">
    <name type="scientific">marine metagenome</name>
    <dbReference type="NCBI Taxonomy" id="408172"/>
    <lineage>
        <taxon>unclassified sequences</taxon>
        <taxon>metagenomes</taxon>
        <taxon>ecological metagenomes</taxon>
    </lineage>
</organism>
<dbReference type="Gene3D" id="3.40.50.720">
    <property type="entry name" value="NAD(P)-binding Rossmann-like Domain"/>
    <property type="match status" value="1"/>
</dbReference>
<sequence>MGHPHDVAYSVLFFASDESEFVMGATFLVDGGANAKY</sequence>
<dbReference type="Pfam" id="PF13561">
    <property type="entry name" value="adh_short_C2"/>
    <property type="match status" value="1"/>
</dbReference>
<dbReference type="InterPro" id="IPR002347">
    <property type="entry name" value="SDR_fam"/>
</dbReference>
<protein>
    <recommendedName>
        <fullName evidence="2">SDR family oxidoreductase</fullName>
    </recommendedName>
</protein>